<dbReference type="InterPro" id="IPR044730">
    <property type="entry name" value="RNase_H-like_dom_plant"/>
</dbReference>
<gene>
    <name evidence="2" type="ORF">Ddye_010435</name>
    <name evidence="3" type="ORF">Ddye_010440</name>
</gene>
<dbReference type="Pfam" id="PF13456">
    <property type="entry name" value="RVT_3"/>
    <property type="match status" value="1"/>
</dbReference>
<dbReference type="AlphaFoldDB" id="A0AAE0CNU4"/>
<comment type="caution">
    <text evidence="3">The sequence shown here is derived from an EMBL/GenBank/DDBJ whole genome shotgun (WGS) entry which is preliminary data.</text>
</comment>
<accession>A0AAE0CNU4</accession>
<evidence type="ECO:0000313" key="3">
    <source>
        <dbReference type="EMBL" id="KAK2657388.1"/>
    </source>
</evidence>
<evidence type="ECO:0000313" key="2">
    <source>
        <dbReference type="EMBL" id="KAK2657383.1"/>
    </source>
</evidence>
<dbReference type="EMBL" id="JANJYI010000003">
    <property type="protein sequence ID" value="KAK2657388.1"/>
    <property type="molecule type" value="Genomic_DNA"/>
</dbReference>
<sequence length="226" mass="25495">MDWIDCILRSLRLSVLIDGSPKGYFHCSIGVYRGDPLSPLLFGIAEDFLSRLLSRMVIFYRGTVRNLKNIMSAFAVYGNISDQLVNWGVPILEFLGISDYLATLLKIDRVAISPVTDSLVWAHSQDGQRLLFGRRFSQLFSDIFLPIRGVRSSLRPCAGGIFHNCGAFIKGCFVVPLDHVFAFEAELLAASIAINFAWQNEWHRIWLESDSSYMVQLLSSRSKQVP</sequence>
<keyword evidence="4" id="KW-1185">Reference proteome</keyword>
<dbReference type="InterPro" id="IPR012337">
    <property type="entry name" value="RNaseH-like_sf"/>
</dbReference>
<evidence type="ECO:0000259" key="1">
    <source>
        <dbReference type="Pfam" id="PF13456"/>
    </source>
</evidence>
<evidence type="ECO:0000313" key="4">
    <source>
        <dbReference type="Proteomes" id="UP001280121"/>
    </source>
</evidence>
<dbReference type="EMBL" id="JANJYI010000003">
    <property type="protein sequence ID" value="KAK2657383.1"/>
    <property type="molecule type" value="Genomic_DNA"/>
</dbReference>
<dbReference type="SUPFAM" id="SSF53098">
    <property type="entry name" value="Ribonuclease H-like"/>
    <property type="match status" value="1"/>
</dbReference>
<dbReference type="Proteomes" id="UP001280121">
    <property type="component" value="Unassembled WGS sequence"/>
</dbReference>
<dbReference type="GO" id="GO:0004523">
    <property type="term" value="F:RNA-DNA hybrid ribonuclease activity"/>
    <property type="evidence" value="ECO:0007669"/>
    <property type="project" value="InterPro"/>
</dbReference>
<dbReference type="GO" id="GO:0003676">
    <property type="term" value="F:nucleic acid binding"/>
    <property type="evidence" value="ECO:0007669"/>
    <property type="project" value="InterPro"/>
</dbReference>
<reference evidence="3" key="1">
    <citation type="journal article" date="2023" name="Plant J.">
        <title>Genome sequences and population genomics provide insights into the demographic history, inbreeding, and mutation load of two 'living fossil' tree species of Dipteronia.</title>
        <authorList>
            <person name="Feng Y."/>
            <person name="Comes H.P."/>
            <person name="Chen J."/>
            <person name="Zhu S."/>
            <person name="Lu R."/>
            <person name="Zhang X."/>
            <person name="Li P."/>
            <person name="Qiu J."/>
            <person name="Olsen K.M."/>
            <person name="Qiu Y."/>
        </authorList>
    </citation>
    <scope>NUCLEOTIDE SEQUENCE</scope>
    <source>
        <strain evidence="3">KIB01</strain>
    </source>
</reference>
<feature type="domain" description="RNase H type-1" evidence="1">
    <location>
        <begin position="158"/>
        <end position="223"/>
    </location>
</feature>
<proteinExistence type="predicted"/>
<organism evidence="3 4">
    <name type="scientific">Dipteronia dyeriana</name>
    <dbReference type="NCBI Taxonomy" id="168575"/>
    <lineage>
        <taxon>Eukaryota</taxon>
        <taxon>Viridiplantae</taxon>
        <taxon>Streptophyta</taxon>
        <taxon>Embryophyta</taxon>
        <taxon>Tracheophyta</taxon>
        <taxon>Spermatophyta</taxon>
        <taxon>Magnoliopsida</taxon>
        <taxon>eudicotyledons</taxon>
        <taxon>Gunneridae</taxon>
        <taxon>Pentapetalae</taxon>
        <taxon>rosids</taxon>
        <taxon>malvids</taxon>
        <taxon>Sapindales</taxon>
        <taxon>Sapindaceae</taxon>
        <taxon>Hippocastanoideae</taxon>
        <taxon>Acereae</taxon>
        <taxon>Dipteronia</taxon>
    </lineage>
</organism>
<dbReference type="InterPro" id="IPR002156">
    <property type="entry name" value="RNaseH_domain"/>
</dbReference>
<dbReference type="CDD" id="cd06222">
    <property type="entry name" value="RNase_H_like"/>
    <property type="match status" value="1"/>
</dbReference>
<protein>
    <recommendedName>
        <fullName evidence="1">RNase H type-1 domain-containing protein</fullName>
    </recommendedName>
</protein>
<name>A0AAE0CNU4_9ROSI</name>